<accession>A0AAN1WL08</accession>
<keyword evidence="2" id="KW-1003">Cell membrane</keyword>
<dbReference type="SUPFAM" id="SSF56281">
    <property type="entry name" value="Metallo-hydrolase/oxidoreductase"/>
    <property type="match status" value="1"/>
</dbReference>
<dbReference type="CDD" id="cd07731">
    <property type="entry name" value="ComA-like_MBL-fold"/>
    <property type="match status" value="1"/>
</dbReference>
<evidence type="ECO:0000256" key="2">
    <source>
        <dbReference type="ARBA" id="ARBA00022475"/>
    </source>
</evidence>
<dbReference type="InterPro" id="IPR052159">
    <property type="entry name" value="Competence_DNA_uptake"/>
</dbReference>
<dbReference type="RefSeq" id="WP_236984818.1">
    <property type="nucleotide sequence ID" value="NZ_AP023086.1"/>
</dbReference>
<feature type="transmembrane region" description="Helical" evidence="6">
    <location>
        <begin position="493"/>
        <end position="516"/>
    </location>
</feature>
<evidence type="ECO:0000313" key="8">
    <source>
        <dbReference type="EMBL" id="BCD99551.1"/>
    </source>
</evidence>
<dbReference type="GO" id="GO:0005886">
    <property type="term" value="C:plasma membrane"/>
    <property type="evidence" value="ECO:0007669"/>
    <property type="project" value="UniProtKB-SubCell"/>
</dbReference>
<dbReference type="InterPro" id="IPR001279">
    <property type="entry name" value="Metallo-B-lactamas"/>
</dbReference>
<feature type="transmembrane region" description="Helical" evidence="6">
    <location>
        <begin position="371"/>
        <end position="387"/>
    </location>
</feature>
<reference evidence="8 9" key="1">
    <citation type="journal article" date="2022" name="IScience">
        <title>An ultrasensitive nanofiber-based assay for enzymatic hydrolysis and deep-sea microbial degradation of cellulose.</title>
        <authorList>
            <person name="Tsudome M."/>
            <person name="Tachioka M."/>
            <person name="Miyazaki M."/>
            <person name="Uchimura K."/>
            <person name="Tsuda M."/>
            <person name="Takaki Y."/>
            <person name="Deguchi S."/>
        </authorList>
    </citation>
    <scope>NUCLEOTIDE SEQUENCE [LARGE SCALE GENOMIC DNA]</scope>
    <source>
        <strain evidence="8 9">GE09</strain>
    </source>
</reference>
<sequence>MYKVIAGAAGMGHVVLYAEPLRYWWWLAMFFLAVVAVLHHWRRSPKVGAGRGFYLLEWARSLSLWLAIFTCCAAIGTWRLESLVAAQLPTALDKTKIALIIRIDNLQVVSPLRTQLSATVVSSADANGTATLSKPYSLLGKHLRLAWYSPPPDLAVGQQWQAEVVVRRPRGMINPGGFDYGAWLLGQGYQATGYVAATAEATLLAQAAPSLLQLLRTHLQISMSSIASEPAHRFFLALLMGDRQALTADDWQVLQATGTVHLMAISGLHVGLVGLLGFALGAGVVRTALRARWVCSAWVYRIGPPIVAIAFALGYALLAGFSVPTQRALIAVILVNVLWATGGRYSRWALLALALLLVSMGETLAWLQSGFWLSFIAVAFLLAKYDGSVGYREVGKGYSRFWRRAIVALKVQCLLSIGLCVPLWLLGFPASALSPVANFIAVPLVALFFVPVLLLWIPLSFTPVSELALAALAWTFNLLWSGLVSLAGLPHALFWPATNIQGMGIVVAVLACAMVLSPATLGMRLGACGLLALLVLGLRPNQTPFELVALDVGQGLAVVVHQPYGALLYDTGAAFSDRFNAGSHIVVPYLRGRGAAPLSVMVSHADADHRGGAAAIFKQLPPDKVWFGEAFPALPHGAIACVAGQRWQYGGADFSVLWPPKRSGGNGVVTPFAATKNSNNRSCVLLVEYRGKRFLLPGDIDRSVEQHLLKEPSLKDIDVLIAPHHGSKTSSSRVFLEWLRPQHIIVSAGYKNRYGHPHKTVLERYEAIGAAVWTTAQHGAINVTLEGEGIVVKAERLSRPKVWR</sequence>
<evidence type="ECO:0000256" key="4">
    <source>
        <dbReference type="ARBA" id="ARBA00022989"/>
    </source>
</evidence>
<feature type="domain" description="Metallo-beta-lactamase" evidence="7">
    <location>
        <begin position="554"/>
        <end position="750"/>
    </location>
</feature>
<dbReference type="InterPro" id="IPR004797">
    <property type="entry name" value="Competence_ComEC/Rec2"/>
</dbReference>
<keyword evidence="3 6" id="KW-0812">Transmembrane</keyword>
<dbReference type="NCBIfam" id="TIGR00361">
    <property type="entry name" value="ComEC_Rec2"/>
    <property type="match status" value="1"/>
</dbReference>
<dbReference type="Proteomes" id="UP001320119">
    <property type="component" value="Chromosome"/>
</dbReference>
<evidence type="ECO:0000256" key="5">
    <source>
        <dbReference type="ARBA" id="ARBA00023136"/>
    </source>
</evidence>
<evidence type="ECO:0000256" key="3">
    <source>
        <dbReference type="ARBA" id="ARBA00022692"/>
    </source>
</evidence>
<dbReference type="KEGG" id="marq:MARGE09_P3753"/>
<dbReference type="GO" id="GO:0030420">
    <property type="term" value="P:establishment of competence for transformation"/>
    <property type="evidence" value="ECO:0007669"/>
    <property type="project" value="InterPro"/>
</dbReference>
<comment type="subcellular location">
    <subcellularLocation>
        <location evidence="1">Cell membrane</location>
        <topology evidence="1">Multi-pass membrane protein</topology>
    </subcellularLocation>
</comment>
<dbReference type="Pfam" id="PF00753">
    <property type="entry name" value="Lactamase_B"/>
    <property type="match status" value="1"/>
</dbReference>
<dbReference type="InterPro" id="IPR025405">
    <property type="entry name" value="DUF4131"/>
</dbReference>
<proteinExistence type="predicted"/>
<keyword evidence="5 6" id="KW-0472">Membrane</keyword>
<dbReference type="NCBIfam" id="TIGR00360">
    <property type="entry name" value="ComEC_N-term"/>
    <property type="match status" value="1"/>
</dbReference>
<name>A0AAN1WL08_9GAMM</name>
<protein>
    <submittedName>
        <fullName evidence="8">Competence protein ComEC</fullName>
    </submittedName>
</protein>
<dbReference type="EMBL" id="AP023086">
    <property type="protein sequence ID" value="BCD99551.1"/>
    <property type="molecule type" value="Genomic_DNA"/>
</dbReference>
<dbReference type="InterPro" id="IPR036866">
    <property type="entry name" value="RibonucZ/Hydroxyglut_hydro"/>
</dbReference>
<dbReference type="PANTHER" id="PTHR30619:SF1">
    <property type="entry name" value="RECOMBINATION PROTEIN 2"/>
    <property type="match status" value="1"/>
</dbReference>
<dbReference type="Pfam" id="PF03772">
    <property type="entry name" value="Competence"/>
    <property type="match status" value="1"/>
</dbReference>
<feature type="transmembrane region" description="Helical" evidence="6">
    <location>
        <begin position="324"/>
        <end position="341"/>
    </location>
</feature>
<feature type="transmembrane region" description="Helical" evidence="6">
    <location>
        <begin position="407"/>
        <end position="426"/>
    </location>
</feature>
<dbReference type="Gene3D" id="3.60.15.10">
    <property type="entry name" value="Ribonuclease Z/Hydroxyacylglutathione hydrolase-like"/>
    <property type="match status" value="1"/>
</dbReference>
<feature type="transmembrane region" description="Helical" evidence="6">
    <location>
        <begin position="432"/>
        <end position="455"/>
    </location>
</feature>
<feature type="transmembrane region" description="Helical" evidence="6">
    <location>
        <begin position="297"/>
        <end position="318"/>
    </location>
</feature>
<dbReference type="Pfam" id="PF13567">
    <property type="entry name" value="DUF4131"/>
    <property type="match status" value="1"/>
</dbReference>
<dbReference type="SMART" id="SM00849">
    <property type="entry name" value="Lactamase_B"/>
    <property type="match status" value="1"/>
</dbReference>
<dbReference type="PANTHER" id="PTHR30619">
    <property type="entry name" value="DNA INTERNALIZATION/COMPETENCE PROTEIN COMEC/REC2"/>
    <property type="match status" value="1"/>
</dbReference>
<feature type="transmembrane region" description="Helical" evidence="6">
    <location>
        <begin position="23"/>
        <end position="41"/>
    </location>
</feature>
<dbReference type="InterPro" id="IPR004477">
    <property type="entry name" value="ComEC_N"/>
</dbReference>
<dbReference type="InterPro" id="IPR035681">
    <property type="entry name" value="ComA-like_MBL"/>
</dbReference>
<gene>
    <name evidence="8" type="ORF">MARGE09_P3753</name>
</gene>
<organism evidence="8 9">
    <name type="scientific">Marinagarivorans cellulosilyticus</name>
    <dbReference type="NCBI Taxonomy" id="2721545"/>
    <lineage>
        <taxon>Bacteria</taxon>
        <taxon>Pseudomonadati</taxon>
        <taxon>Pseudomonadota</taxon>
        <taxon>Gammaproteobacteria</taxon>
        <taxon>Cellvibrionales</taxon>
        <taxon>Cellvibrionaceae</taxon>
        <taxon>Marinagarivorans</taxon>
    </lineage>
</organism>
<evidence type="ECO:0000256" key="1">
    <source>
        <dbReference type="ARBA" id="ARBA00004651"/>
    </source>
</evidence>
<evidence type="ECO:0000259" key="7">
    <source>
        <dbReference type="SMART" id="SM00849"/>
    </source>
</evidence>
<evidence type="ECO:0000313" key="9">
    <source>
        <dbReference type="Proteomes" id="UP001320119"/>
    </source>
</evidence>
<keyword evidence="9" id="KW-1185">Reference proteome</keyword>
<feature type="transmembrane region" description="Helical" evidence="6">
    <location>
        <begin position="262"/>
        <end position="285"/>
    </location>
</feature>
<feature type="transmembrane region" description="Helical" evidence="6">
    <location>
        <begin position="467"/>
        <end position="487"/>
    </location>
</feature>
<feature type="transmembrane region" description="Helical" evidence="6">
    <location>
        <begin position="62"/>
        <end position="80"/>
    </location>
</feature>
<keyword evidence="4 6" id="KW-1133">Transmembrane helix</keyword>
<dbReference type="AlphaFoldDB" id="A0AAN1WL08"/>
<evidence type="ECO:0000256" key="6">
    <source>
        <dbReference type="SAM" id="Phobius"/>
    </source>
</evidence>